<protein>
    <submittedName>
        <fullName evidence="1">Uncharacterized protein</fullName>
    </submittedName>
</protein>
<sequence>MWWRWRANHTCPATQQPFILFSGRPAHAWHRVSVGSRGTRMTVPRLRLSVSCSHRKRLTHVSTIDPVASGRTAVLYASVLPVYTSKCWNRCWKDRPGPHSCQQPSESTWQLGNHSSKLGTLLLRLCMPPVLARWRGRRTARQPRSPCSILLAHFPSHSEGITMADGLASALVHNTYVGWTSRLAPQALQP</sequence>
<proteinExistence type="predicted"/>
<name>A0A6A5K6C9_9PLEO</name>
<reference evidence="1" key="1">
    <citation type="submission" date="2020-01" db="EMBL/GenBank/DDBJ databases">
        <authorList>
            <consortium name="DOE Joint Genome Institute"/>
            <person name="Haridas S."/>
            <person name="Albert R."/>
            <person name="Binder M."/>
            <person name="Bloem J."/>
            <person name="Labutti K."/>
            <person name="Salamov A."/>
            <person name="Andreopoulos B."/>
            <person name="Baker S.E."/>
            <person name="Barry K."/>
            <person name="Bills G."/>
            <person name="Bluhm B.H."/>
            <person name="Cannon C."/>
            <person name="Castanera R."/>
            <person name="Culley D.E."/>
            <person name="Daum C."/>
            <person name="Ezra D."/>
            <person name="Gonzalez J.B."/>
            <person name="Henrissat B."/>
            <person name="Kuo A."/>
            <person name="Liang C."/>
            <person name="Lipzen A."/>
            <person name="Lutzoni F."/>
            <person name="Magnuson J."/>
            <person name="Mondo S."/>
            <person name="Nolan M."/>
            <person name="Ohm R."/>
            <person name="Pangilinan J."/>
            <person name="Park H.-J."/>
            <person name="Ramirez L."/>
            <person name="Alfaro M."/>
            <person name="Sun H."/>
            <person name="Tritt A."/>
            <person name="Yoshinaga Y."/>
            <person name="Zwiers L.-H."/>
            <person name="Turgeon B.G."/>
            <person name="Goodwin S.B."/>
            <person name="Spatafora J.W."/>
            <person name="Crous P.W."/>
            <person name="Grigoriev I.V."/>
        </authorList>
    </citation>
    <scope>NUCLEOTIDE SEQUENCE</scope>
    <source>
        <strain evidence="1">P77</strain>
    </source>
</reference>
<evidence type="ECO:0000313" key="2">
    <source>
        <dbReference type="Proteomes" id="UP000800040"/>
    </source>
</evidence>
<accession>A0A6A5K6C9</accession>
<dbReference type="Proteomes" id="UP000800040">
    <property type="component" value="Unassembled WGS sequence"/>
</dbReference>
<keyword evidence="2" id="KW-1185">Reference proteome</keyword>
<organism evidence="1 2">
    <name type="scientific">Decorospora gaudefroyi</name>
    <dbReference type="NCBI Taxonomy" id="184978"/>
    <lineage>
        <taxon>Eukaryota</taxon>
        <taxon>Fungi</taxon>
        <taxon>Dikarya</taxon>
        <taxon>Ascomycota</taxon>
        <taxon>Pezizomycotina</taxon>
        <taxon>Dothideomycetes</taxon>
        <taxon>Pleosporomycetidae</taxon>
        <taxon>Pleosporales</taxon>
        <taxon>Pleosporineae</taxon>
        <taxon>Pleosporaceae</taxon>
        <taxon>Decorospora</taxon>
    </lineage>
</organism>
<evidence type="ECO:0000313" key="1">
    <source>
        <dbReference type="EMBL" id="KAF1832369.1"/>
    </source>
</evidence>
<dbReference type="EMBL" id="ML975340">
    <property type="protein sequence ID" value="KAF1832369.1"/>
    <property type="molecule type" value="Genomic_DNA"/>
</dbReference>
<gene>
    <name evidence="1" type="ORF">BDW02DRAFT_429139</name>
</gene>
<dbReference type="AlphaFoldDB" id="A0A6A5K6C9"/>